<organism evidence="2 3">
    <name type="scientific">Vibrio thalassae</name>
    <dbReference type="NCBI Taxonomy" id="1243014"/>
    <lineage>
        <taxon>Bacteria</taxon>
        <taxon>Pseudomonadati</taxon>
        <taxon>Pseudomonadota</taxon>
        <taxon>Gammaproteobacteria</taxon>
        <taxon>Vibrionales</taxon>
        <taxon>Vibrionaceae</taxon>
        <taxon>Vibrio</taxon>
    </lineage>
</organism>
<name>A0A240EQ82_9VIBR</name>
<protein>
    <submittedName>
        <fullName evidence="2">ParB-like nuclease domain protein</fullName>
    </submittedName>
</protein>
<feature type="domain" description="ParB-like N-terminal" evidence="1">
    <location>
        <begin position="63"/>
        <end position="158"/>
    </location>
</feature>
<dbReference type="AlphaFoldDB" id="A0A240EQ82"/>
<evidence type="ECO:0000313" key="3">
    <source>
        <dbReference type="Proteomes" id="UP000219336"/>
    </source>
</evidence>
<dbReference type="SMART" id="SM00470">
    <property type="entry name" value="ParB"/>
    <property type="match status" value="1"/>
</dbReference>
<keyword evidence="3" id="KW-1185">Reference proteome</keyword>
<dbReference type="Pfam" id="PF02195">
    <property type="entry name" value="ParB_N"/>
    <property type="match status" value="1"/>
</dbReference>
<dbReference type="GO" id="GO:0005694">
    <property type="term" value="C:chromosome"/>
    <property type="evidence" value="ECO:0007669"/>
    <property type="project" value="TreeGrafter"/>
</dbReference>
<dbReference type="PANTHER" id="PTHR33375:SF1">
    <property type="entry name" value="CHROMOSOME-PARTITIONING PROTEIN PARB-RELATED"/>
    <property type="match status" value="1"/>
</dbReference>
<dbReference type="PANTHER" id="PTHR33375">
    <property type="entry name" value="CHROMOSOME-PARTITIONING PROTEIN PARB-RELATED"/>
    <property type="match status" value="1"/>
</dbReference>
<dbReference type="Proteomes" id="UP000219336">
    <property type="component" value="Unassembled WGS sequence"/>
</dbReference>
<reference evidence="3" key="1">
    <citation type="submission" date="2016-06" db="EMBL/GenBank/DDBJ databases">
        <authorList>
            <person name="Rodrigo-Torres L."/>
            <person name="Arahal R.D."/>
            <person name="Lucena T."/>
        </authorList>
    </citation>
    <scope>NUCLEOTIDE SEQUENCE [LARGE SCALE GENOMIC DNA]</scope>
    <source>
        <strain evidence="3">CECT8203</strain>
    </source>
</reference>
<dbReference type="InterPro" id="IPR003115">
    <property type="entry name" value="ParB_N"/>
</dbReference>
<dbReference type="EMBL" id="OANU01000116">
    <property type="protein sequence ID" value="SNX50289.1"/>
    <property type="molecule type" value="Genomic_DNA"/>
</dbReference>
<proteinExistence type="predicted"/>
<sequence length="219" mass="24897">MEKTLKRSKALFKSLFKQSGEGLNEKSSSESLAIDADWIDQYNDISKQIVKHFPLLPPICAVELLPITSLNANDYNPNKMARPESNLLLHSLEQDGLTLPLIVNRQENEQDYTIIDGYHRYELLKKHAHLQPIDGYVPAIVLSKTKGQAISSSVRHNIARGVHQVELTSEMILLLKNMGWTNAKIGKELGMDKDELLRMQQLTGLADLYRNEEFSKAWE</sequence>
<dbReference type="OrthoDB" id="4536617at2"/>
<evidence type="ECO:0000313" key="2">
    <source>
        <dbReference type="EMBL" id="SNX50289.1"/>
    </source>
</evidence>
<gene>
    <name evidence="2" type="ORF">VTH8203_03944</name>
</gene>
<evidence type="ECO:0000259" key="1">
    <source>
        <dbReference type="SMART" id="SM00470"/>
    </source>
</evidence>
<dbReference type="InterPro" id="IPR036086">
    <property type="entry name" value="ParB/Sulfiredoxin_sf"/>
</dbReference>
<dbReference type="InterPro" id="IPR050336">
    <property type="entry name" value="Chromosome_partition/occlusion"/>
</dbReference>
<dbReference type="RefSeq" id="WP_096995233.1">
    <property type="nucleotide sequence ID" value="NZ_JBHSII010000001.1"/>
</dbReference>
<dbReference type="SUPFAM" id="SSF110849">
    <property type="entry name" value="ParB/Sulfiredoxin"/>
    <property type="match status" value="1"/>
</dbReference>
<dbReference type="GO" id="GO:0007059">
    <property type="term" value="P:chromosome segregation"/>
    <property type="evidence" value="ECO:0007669"/>
    <property type="project" value="TreeGrafter"/>
</dbReference>
<accession>A0A240EQ82</accession>
<dbReference type="CDD" id="cd16397">
    <property type="entry name" value="IbrB_like"/>
    <property type="match status" value="1"/>
</dbReference>
<dbReference type="Gene3D" id="3.90.1530.10">
    <property type="entry name" value="Conserved hypothetical protein from pyrococcus furiosus pfu- 392566-001, ParB domain"/>
    <property type="match status" value="1"/>
</dbReference>